<dbReference type="SUPFAM" id="SSF144091">
    <property type="entry name" value="Rhomboid-like"/>
    <property type="match status" value="1"/>
</dbReference>
<keyword evidence="10" id="KW-1185">Reference proteome</keyword>
<dbReference type="AlphaFoldDB" id="L1MBW8"/>
<dbReference type="PATRIC" id="fig|1035195.3.peg.1969"/>
<dbReference type="Proteomes" id="UP000010445">
    <property type="component" value="Unassembled WGS sequence"/>
</dbReference>
<feature type="transmembrane region" description="Helical" evidence="7">
    <location>
        <begin position="103"/>
        <end position="123"/>
    </location>
</feature>
<name>L1MBW8_9CORY</name>
<feature type="transmembrane region" description="Helical" evidence="7">
    <location>
        <begin position="129"/>
        <end position="148"/>
    </location>
</feature>
<proteinExistence type="inferred from homology"/>
<evidence type="ECO:0000256" key="1">
    <source>
        <dbReference type="ARBA" id="ARBA00004141"/>
    </source>
</evidence>
<feature type="transmembrane region" description="Helical" evidence="7">
    <location>
        <begin position="21"/>
        <end position="43"/>
    </location>
</feature>
<gene>
    <name evidence="9" type="ORF">HMPREF9997_02197</name>
</gene>
<feature type="transmembrane region" description="Helical" evidence="7">
    <location>
        <begin position="155"/>
        <end position="172"/>
    </location>
</feature>
<feature type="transmembrane region" description="Helical" evidence="7">
    <location>
        <begin position="178"/>
        <end position="198"/>
    </location>
</feature>
<feature type="transmembrane region" description="Helical" evidence="7">
    <location>
        <begin position="205"/>
        <end position="224"/>
    </location>
</feature>
<evidence type="ECO:0000256" key="7">
    <source>
        <dbReference type="SAM" id="Phobius"/>
    </source>
</evidence>
<feature type="transmembrane region" description="Helical" evidence="7">
    <location>
        <begin position="63"/>
        <end position="91"/>
    </location>
</feature>
<keyword evidence="3 7" id="KW-0812">Transmembrane</keyword>
<evidence type="ECO:0000256" key="6">
    <source>
        <dbReference type="ARBA" id="ARBA00023136"/>
    </source>
</evidence>
<dbReference type="OrthoDB" id="9807874at2"/>
<keyword evidence="6 7" id="KW-0472">Membrane</keyword>
<comment type="similarity">
    <text evidence="2">Belongs to the peptidase S54 family.</text>
</comment>
<dbReference type="STRING" id="1035195.HMPREF9997_02197"/>
<evidence type="ECO:0000256" key="3">
    <source>
        <dbReference type="ARBA" id="ARBA00022692"/>
    </source>
</evidence>
<dbReference type="PANTHER" id="PTHR43731">
    <property type="entry name" value="RHOMBOID PROTEASE"/>
    <property type="match status" value="1"/>
</dbReference>
<keyword evidence="5 7" id="KW-1133">Transmembrane helix</keyword>
<dbReference type="eggNOG" id="COG0705">
    <property type="taxonomic scope" value="Bacteria"/>
</dbReference>
<dbReference type="GO" id="GO:0004252">
    <property type="term" value="F:serine-type endopeptidase activity"/>
    <property type="evidence" value="ECO:0007669"/>
    <property type="project" value="InterPro"/>
</dbReference>
<evidence type="ECO:0000256" key="2">
    <source>
        <dbReference type="ARBA" id="ARBA00009045"/>
    </source>
</evidence>
<evidence type="ECO:0000313" key="9">
    <source>
        <dbReference type="EMBL" id="EKX88525.1"/>
    </source>
</evidence>
<reference evidence="9 10" key="1">
    <citation type="submission" date="2012-05" db="EMBL/GenBank/DDBJ databases">
        <authorList>
            <person name="Weinstock G."/>
            <person name="Sodergren E."/>
            <person name="Lobos E.A."/>
            <person name="Fulton L."/>
            <person name="Fulton R."/>
            <person name="Courtney L."/>
            <person name="Fronick C."/>
            <person name="O'Laughlin M."/>
            <person name="Godfrey J."/>
            <person name="Wilson R.M."/>
            <person name="Miner T."/>
            <person name="Farmer C."/>
            <person name="Delehaunty K."/>
            <person name="Cordes M."/>
            <person name="Minx P."/>
            <person name="Tomlinson C."/>
            <person name="Chen J."/>
            <person name="Wollam A."/>
            <person name="Pepin K.H."/>
            <person name="Bhonagiri V."/>
            <person name="Zhang X."/>
            <person name="Suruliraj S."/>
            <person name="Warren W."/>
            <person name="Mitreva M."/>
            <person name="Mardis E.R."/>
            <person name="Wilson R.K."/>
        </authorList>
    </citation>
    <scope>NUCLEOTIDE SEQUENCE [LARGE SCALE GENOMIC DNA]</scope>
    <source>
        <strain evidence="9 10">F0235</strain>
    </source>
</reference>
<dbReference type="RefSeq" id="WP_006061620.1">
    <property type="nucleotide sequence ID" value="NZ_KB290820.1"/>
</dbReference>
<dbReference type="HOGENOM" id="CLU_055068_2_0_11"/>
<dbReference type="InterPro" id="IPR035952">
    <property type="entry name" value="Rhomboid-like_sf"/>
</dbReference>
<dbReference type="Gene3D" id="1.20.1540.10">
    <property type="entry name" value="Rhomboid-like"/>
    <property type="match status" value="1"/>
</dbReference>
<evidence type="ECO:0000313" key="10">
    <source>
        <dbReference type="Proteomes" id="UP000010445"/>
    </source>
</evidence>
<evidence type="ECO:0000256" key="5">
    <source>
        <dbReference type="ARBA" id="ARBA00022989"/>
    </source>
</evidence>
<comment type="subcellular location">
    <subcellularLocation>
        <location evidence="1">Membrane</location>
        <topology evidence="1">Multi-pass membrane protein</topology>
    </subcellularLocation>
</comment>
<dbReference type="Pfam" id="PF01694">
    <property type="entry name" value="Rhomboid"/>
    <property type="match status" value="1"/>
</dbReference>
<keyword evidence="4" id="KW-0378">Hydrolase</keyword>
<sequence length="240" mass="25574">MREVKRVLRRLFRQAPATFTLCAANVVVYLLTAVQSLSFLHNLDESSLAQHWVLYLPDMVDSIVGPLRAVGATFLHDGPAHLLFNIVMIYLLGREVEKKIGHALFSTVYFAGGVSGSALSVWLDPQHAVVGASGSAYALMAVFAGLAAKRRGRTDLRGAITLILVNLGFSVLSPGVSLAGHAGGLTAGIVMAVVLTIARTMLMRWGGVLAVFGSVVGALMTRVIEFADQFSTGGLWNSLH</sequence>
<protein>
    <submittedName>
        <fullName evidence="9">Peptidase, S54 family</fullName>
    </submittedName>
</protein>
<accession>L1MBW8</accession>
<dbReference type="EMBL" id="AMEM01000037">
    <property type="protein sequence ID" value="EKX88525.1"/>
    <property type="molecule type" value="Genomic_DNA"/>
</dbReference>
<dbReference type="InterPro" id="IPR050925">
    <property type="entry name" value="Rhomboid_protease_S54"/>
</dbReference>
<dbReference type="PANTHER" id="PTHR43731:SF14">
    <property type="entry name" value="PRESENILIN-ASSOCIATED RHOMBOID-LIKE PROTEIN, MITOCHONDRIAL"/>
    <property type="match status" value="1"/>
</dbReference>
<evidence type="ECO:0000259" key="8">
    <source>
        <dbReference type="Pfam" id="PF01694"/>
    </source>
</evidence>
<feature type="domain" description="Peptidase S54 rhomboid" evidence="8">
    <location>
        <begin position="68"/>
        <end position="195"/>
    </location>
</feature>
<dbReference type="InterPro" id="IPR022764">
    <property type="entry name" value="Peptidase_S54_rhomboid_dom"/>
</dbReference>
<evidence type="ECO:0000256" key="4">
    <source>
        <dbReference type="ARBA" id="ARBA00022801"/>
    </source>
</evidence>
<comment type="caution">
    <text evidence="9">The sequence shown here is derived from an EMBL/GenBank/DDBJ whole genome shotgun (WGS) entry which is preliminary data.</text>
</comment>
<dbReference type="GO" id="GO:0016020">
    <property type="term" value="C:membrane"/>
    <property type="evidence" value="ECO:0007669"/>
    <property type="project" value="UniProtKB-SubCell"/>
</dbReference>
<organism evidence="9 10">
    <name type="scientific">Corynebacterium durum F0235</name>
    <dbReference type="NCBI Taxonomy" id="1035195"/>
    <lineage>
        <taxon>Bacteria</taxon>
        <taxon>Bacillati</taxon>
        <taxon>Actinomycetota</taxon>
        <taxon>Actinomycetes</taxon>
        <taxon>Mycobacteriales</taxon>
        <taxon>Corynebacteriaceae</taxon>
        <taxon>Corynebacterium</taxon>
    </lineage>
</organism>